<organism evidence="1 2">
    <name type="scientific">Heterorhabditis bacteriophora</name>
    <name type="common">Entomopathogenic nematode worm</name>
    <dbReference type="NCBI Taxonomy" id="37862"/>
    <lineage>
        <taxon>Eukaryota</taxon>
        <taxon>Metazoa</taxon>
        <taxon>Ecdysozoa</taxon>
        <taxon>Nematoda</taxon>
        <taxon>Chromadorea</taxon>
        <taxon>Rhabditida</taxon>
        <taxon>Rhabditina</taxon>
        <taxon>Rhabditomorpha</taxon>
        <taxon>Strongyloidea</taxon>
        <taxon>Heterorhabditidae</taxon>
        <taxon>Heterorhabditis</taxon>
    </lineage>
</organism>
<proteinExistence type="predicted"/>
<reference evidence="2" key="1">
    <citation type="submission" date="2016-11" db="UniProtKB">
        <authorList>
            <consortium name="WormBaseParasite"/>
        </authorList>
    </citation>
    <scope>IDENTIFICATION</scope>
</reference>
<keyword evidence="1" id="KW-1185">Reference proteome</keyword>
<evidence type="ECO:0000313" key="1">
    <source>
        <dbReference type="Proteomes" id="UP000095283"/>
    </source>
</evidence>
<dbReference type="WBParaSite" id="Hba_09156">
    <property type="protein sequence ID" value="Hba_09156"/>
    <property type="gene ID" value="Hba_09156"/>
</dbReference>
<dbReference type="Proteomes" id="UP000095283">
    <property type="component" value="Unplaced"/>
</dbReference>
<dbReference type="AlphaFoldDB" id="A0A1I7WVH7"/>
<protein>
    <submittedName>
        <fullName evidence="2">Transposase_23 domain-containing protein</fullName>
    </submittedName>
</protein>
<name>A0A1I7WVH7_HETBA</name>
<accession>A0A1I7WVH7</accession>
<evidence type="ECO:0000313" key="2">
    <source>
        <dbReference type="WBParaSite" id="Hba_09156"/>
    </source>
</evidence>
<sequence>MAFKRMIIITINSQRKTKSVIIRICMHADEDTCEKALLYYHRHKSEVLRKEKEPFHEQLLHLGDLSSDSRIRDREGTGMGVVVGLPGYEPLYVGAALNNKKDRELV</sequence>